<keyword evidence="2" id="KW-1185">Reference proteome</keyword>
<proteinExistence type="predicted"/>
<dbReference type="EMBL" id="JACRTJ010000021">
    <property type="protein sequence ID" value="MBC8599511.1"/>
    <property type="molecule type" value="Genomic_DNA"/>
</dbReference>
<dbReference type="RefSeq" id="WP_262427726.1">
    <property type="nucleotide sequence ID" value="NZ_JACRTJ010000021.1"/>
</dbReference>
<accession>A0ABR7NTR8</accession>
<name>A0ABR7NTR8_9FIRM</name>
<sequence>MKYLVLDKDRWNNALEEADHILKYTLLLPDSTAITNADPSSWIPDSLEKLFDNCIFKIFPNSGDFFGQSKPKYEFSELPPTSYYKKESLFPKTLLLHCVVYAYSVISSFTSTFQTTYSRANIDFESELNKNDTTLRAAEATRLSNAIKNHLRVMNNQSFPLFWGSKKETQIETSQAALFQSIMDFDARKFGSVLRLYNYDENSSTPCKISNSLTKTSELYKMLIKQAPDDIPERLLWFYRIENIFGLDLLSQILSNINDLKIQGTPYPNGINSYRTLSYANRLPNSLSRSLYIHYAFSAINESFSEQTYFFKELFNFDIIAQKIPPVQKALPIHTWHIFFERFCRFFSDFACPVVEWYFMLTLIKTTKKHLSKCNIEKQMSALKPLLRQYMIEHEKDFFSSDTKELEKRFDTSLDTLPPCDISKLLTEFRKRAYKINLLTPELTLSTCTANHNTNIKKIRGSYISFLSNFPITSVPGSTF</sequence>
<protein>
    <submittedName>
        <fullName evidence="1">Uncharacterized protein</fullName>
    </submittedName>
</protein>
<gene>
    <name evidence="1" type="ORF">H8708_09795</name>
</gene>
<reference evidence="1 2" key="1">
    <citation type="submission" date="2020-08" db="EMBL/GenBank/DDBJ databases">
        <title>Genome public.</title>
        <authorList>
            <person name="Liu C."/>
            <person name="Sun Q."/>
        </authorList>
    </citation>
    <scope>NUCLEOTIDE SEQUENCE [LARGE SCALE GENOMIC DNA]</scope>
    <source>
        <strain evidence="1 2">BX10</strain>
    </source>
</reference>
<comment type="caution">
    <text evidence="1">The sequence shown here is derived from an EMBL/GenBank/DDBJ whole genome shotgun (WGS) entry which is preliminary data.</text>
</comment>
<organism evidence="1 2">
    <name type="scientific">Enterocloster hominis</name>
    <name type="common">ex Liu et al. 2021</name>
    <dbReference type="NCBI Taxonomy" id="2763663"/>
    <lineage>
        <taxon>Bacteria</taxon>
        <taxon>Bacillati</taxon>
        <taxon>Bacillota</taxon>
        <taxon>Clostridia</taxon>
        <taxon>Lachnospirales</taxon>
        <taxon>Lachnospiraceae</taxon>
        <taxon>Enterocloster</taxon>
    </lineage>
</organism>
<evidence type="ECO:0000313" key="2">
    <source>
        <dbReference type="Proteomes" id="UP000647491"/>
    </source>
</evidence>
<dbReference type="Proteomes" id="UP000647491">
    <property type="component" value="Unassembled WGS sequence"/>
</dbReference>
<evidence type="ECO:0000313" key="1">
    <source>
        <dbReference type="EMBL" id="MBC8599511.1"/>
    </source>
</evidence>